<evidence type="ECO:0000313" key="3">
    <source>
        <dbReference type="EMBL" id="GAB1227732.1"/>
    </source>
</evidence>
<protein>
    <submittedName>
        <fullName evidence="3">Uncharacterized protein</fullName>
    </submittedName>
</protein>
<dbReference type="PANTHER" id="PTHR34730:SF1">
    <property type="entry name" value="PARAQUAT-INDUCIBLE PROTEIN A"/>
    <property type="match status" value="1"/>
</dbReference>
<feature type="transmembrane region" description="Helical" evidence="1">
    <location>
        <begin position="637"/>
        <end position="657"/>
    </location>
</feature>
<dbReference type="Pfam" id="PF04403">
    <property type="entry name" value="PqiA"/>
    <property type="match status" value="2"/>
</dbReference>
<feature type="transmembrane region" description="Helical" evidence="1">
    <location>
        <begin position="522"/>
        <end position="547"/>
    </location>
</feature>
<accession>A0ABQ0DYA8</accession>
<feature type="transmembrane region" description="Helical" evidence="1">
    <location>
        <begin position="693"/>
        <end position="712"/>
    </location>
</feature>
<evidence type="ECO:0000256" key="1">
    <source>
        <dbReference type="SAM" id="Phobius"/>
    </source>
</evidence>
<comment type="caution">
    <text evidence="3">The sequence shown here is derived from an EMBL/GenBank/DDBJ whole genome shotgun (WGS) entry which is preliminary data.</text>
</comment>
<feature type="signal peptide" evidence="2">
    <location>
        <begin position="1"/>
        <end position="17"/>
    </location>
</feature>
<dbReference type="Proteomes" id="UP001628156">
    <property type="component" value="Unassembled WGS sequence"/>
</dbReference>
<name>A0ABQ0DYA8_9EUKA</name>
<feature type="transmembrane region" description="Helical" evidence="1">
    <location>
        <begin position="1033"/>
        <end position="1052"/>
    </location>
</feature>
<keyword evidence="2" id="KW-0732">Signal</keyword>
<proteinExistence type="predicted"/>
<feature type="transmembrane region" description="Helical" evidence="1">
    <location>
        <begin position="792"/>
        <end position="812"/>
    </location>
</feature>
<dbReference type="InterPro" id="IPR007498">
    <property type="entry name" value="PqiA-like"/>
</dbReference>
<feature type="chain" id="PRO_5045039249" evidence="2">
    <location>
        <begin position="18"/>
        <end position="1089"/>
    </location>
</feature>
<gene>
    <name evidence="3" type="ORF">ENUP19_0353G0032</name>
</gene>
<keyword evidence="1" id="KW-1133">Transmembrane helix</keyword>
<feature type="transmembrane region" description="Helical" evidence="1">
    <location>
        <begin position="918"/>
        <end position="942"/>
    </location>
</feature>
<keyword evidence="1" id="KW-0812">Transmembrane</keyword>
<reference evidence="3 4" key="1">
    <citation type="journal article" date="2019" name="PLoS Negl. Trop. Dis.">
        <title>Whole genome sequencing of Entamoeba nuttalli reveals mammalian host-related molecular signatures and a novel octapeptide-repeat surface protein.</title>
        <authorList>
            <person name="Tanaka M."/>
            <person name="Makiuchi T."/>
            <person name="Komiyama T."/>
            <person name="Shiina T."/>
            <person name="Osaki K."/>
            <person name="Tachibana H."/>
        </authorList>
    </citation>
    <scope>NUCLEOTIDE SEQUENCE [LARGE SCALE GENOMIC DNA]</scope>
    <source>
        <strain evidence="3 4">P19-061405</strain>
    </source>
</reference>
<evidence type="ECO:0000256" key="2">
    <source>
        <dbReference type="SAM" id="SignalP"/>
    </source>
</evidence>
<evidence type="ECO:0000313" key="4">
    <source>
        <dbReference type="Proteomes" id="UP001628156"/>
    </source>
</evidence>
<dbReference type="EMBL" id="BAAFRS010000353">
    <property type="protein sequence ID" value="GAB1227732.1"/>
    <property type="molecule type" value="Genomic_DNA"/>
</dbReference>
<keyword evidence="4" id="KW-1185">Reference proteome</keyword>
<keyword evidence="1" id="KW-0472">Membrane</keyword>
<feature type="transmembrane region" description="Helical" evidence="1">
    <location>
        <begin position="755"/>
        <end position="772"/>
    </location>
</feature>
<dbReference type="PANTHER" id="PTHR34730">
    <property type="entry name" value="UNNAMED PRODUCT"/>
    <property type="match status" value="1"/>
</dbReference>
<feature type="transmembrane region" description="Helical" evidence="1">
    <location>
        <begin position="843"/>
        <end position="866"/>
    </location>
</feature>
<organism evidence="3 4">
    <name type="scientific">Entamoeba nuttalli</name>
    <dbReference type="NCBI Taxonomy" id="412467"/>
    <lineage>
        <taxon>Eukaryota</taxon>
        <taxon>Amoebozoa</taxon>
        <taxon>Evosea</taxon>
        <taxon>Archamoebae</taxon>
        <taxon>Mastigamoebida</taxon>
        <taxon>Entamoebidae</taxon>
        <taxon>Entamoeba</taxon>
    </lineage>
</organism>
<feature type="transmembrane region" description="Helical" evidence="1">
    <location>
        <begin position="954"/>
        <end position="976"/>
    </location>
</feature>
<sequence>MTYFIIIGLLCITLVLGQGNDEYCDFDCFIEGLSFTVDLEGKMSTMGYNIPSLTFDGMAVNQIGGSTDNKDEPKSFNASITLHSLHAIGDILKESSNKKIGYMELKLTDASAGFSMGFDSYDYCGYNLISGTEPSITIDLNTKSAKIDLKCTDCGVLDTIVLGLGDFFISIIKNFLQKIVNNNIDKVNQMVKTSLDEVFLNINKNYTEKYINNTQPLNIPIEDGMMNITESTFFDMLSWTTTELLGGNSSLGLNQIIDRFTHNTGSIVAGGDDDTFKELTDEIISGLTFNGIEWPDVNGTIDFGLTYFNVSGLDTWYGLQFFEPLRDTPVSKENNESMCSIEPNCDQQLRIASGLKTLDIFMTFSINATANSSSISTNGKKIHEEADFHVIVTNNEMEGRIQIAIVDGKFENYTNNMCTNGTCWSALLDHHGTGVPIVLLNTSIDYIGITAASAYLEDGIQQIINSIADVFIYNYKPVIPAFLNGLINEFATVSINNMFNESLGVECDEDPDEIILGYKPSVVVLSTIVSIILSIFLTIVAVIFLVVRWRQKKNNIKVEYELDGDNQYEESDDDSISDIHSDDEGVKKIKRYKKRIYKKKKKSLCKRIIQFPGWFFKQFFRTDPKGASMFLDSRITIVIRAIIPLVIFLNIALFITSNTGTGATVNAYIIFGSSNTITMPVQDFGLMNSVKDMWTAGVYPLSILIMVFSGIWPYTKLVMLLVAWMIPSSIIKPSVRGIILNVLDALGKWSFLDSYVMILMIMAFYFDVPLPIRHPNSVNDPMTIKLYVDPEYGFVTLLLGTLISLLLSHVMVGIHNKILSNPTDNIGEKATIKKPLLCFTRFFIVKVLMILLLCISCGLVIAGMFLQSFSFDFLGLAGWALDLLGYSQHRDFSVMDLGIGMPSACREPNSFAVRFTQVTYFITIVAIPLLHHIMLLILWVVPITRKIQSIIFQFCEILYAWSCIDVFIISVIAAVVELSQFASFMVEPYCGAVMPSMNKSLDDIIALFFGNEKYITDHETCFEVKATLDDGCWCLFAGVIVYTVTTITIMKISKRALSKRLPTDQEKQEYWAEKSTKTPDTWPLLFSSN</sequence>